<comment type="subcellular location">
    <subcellularLocation>
        <location evidence="1">Cytoplasm</location>
        <location evidence="1">Cytoskeleton</location>
    </subcellularLocation>
</comment>
<sequence length="183" mass="20995">MDGSVLRTFKSENNQKRRLGPIIHRFGNEREAREGEDPGMTGETPRLSEEIKADVAKQHSLRPVETVEKNVLPTKEEIQQERQHHELKKGIESFDESTLNKVETQEKCALPSGEDILKEKAPQMAADFDRNKLKHVEPQVKAHIPDAEEYVREKVKSEASTFDHDKLRHVEPEVKTDVVVNEN</sequence>
<evidence type="ECO:0000256" key="1">
    <source>
        <dbReference type="ARBA" id="ARBA00004245"/>
    </source>
</evidence>
<dbReference type="Gene3D" id="1.20.5.520">
    <property type="entry name" value="Single helix bin"/>
    <property type="match status" value="3"/>
</dbReference>
<proteinExistence type="inferred from homology"/>
<dbReference type="OrthoDB" id="2151618at2759"/>
<evidence type="ECO:0000256" key="4">
    <source>
        <dbReference type="ARBA" id="ARBA00023212"/>
    </source>
</evidence>
<dbReference type="Proteomes" id="UP000659654">
    <property type="component" value="Unassembled WGS sequence"/>
</dbReference>
<dbReference type="SMR" id="A0A811LGF9"/>
<organism evidence="6 7">
    <name type="scientific">Bursaphelenchus xylophilus</name>
    <name type="common">Pinewood nematode worm</name>
    <name type="synonym">Aphelenchoides xylophilus</name>
    <dbReference type="NCBI Taxonomy" id="6326"/>
    <lineage>
        <taxon>Eukaryota</taxon>
        <taxon>Metazoa</taxon>
        <taxon>Ecdysozoa</taxon>
        <taxon>Nematoda</taxon>
        <taxon>Chromadorea</taxon>
        <taxon>Rhabditida</taxon>
        <taxon>Tylenchina</taxon>
        <taxon>Tylenchomorpha</taxon>
        <taxon>Aphelenchoidea</taxon>
        <taxon>Aphelenchoididae</taxon>
        <taxon>Bursaphelenchus</taxon>
    </lineage>
</organism>
<evidence type="ECO:0000256" key="2">
    <source>
        <dbReference type="ARBA" id="ARBA00009511"/>
    </source>
</evidence>
<keyword evidence="3" id="KW-0963">Cytoplasm</keyword>
<dbReference type="EMBL" id="CAJFCV020000004">
    <property type="protein sequence ID" value="CAG9115990.1"/>
    <property type="molecule type" value="Genomic_DNA"/>
</dbReference>
<gene>
    <name evidence="6" type="ORF">BXYJ_LOCUS9134</name>
</gene>
<keyword evidence="7" id="KW-1185">Reference proteome</keyword>
<name>A0A811LGF9_BURXY</name>
<protein>
    <submittedName>
        <fullName evidence="6">(pine wood nematode) hypothetical protein</fullName>
    </submittedName>
</protein>
<dbReference type="GO" id="GO:0005856">
    <property type="term" value="C:cytoskeleton"/>
    <property type="evidence" value="ECO:0007669"/>
    <property type="project" value="UniProtKB-SubCell"/>
</dbReference>
<keyword evidence="4" id="KW-0206">Cytoskeleton</keyword>
<dbReference type="GO" id="GO:0007015">
    <property type="term" value="P:actin filament organization"/>
    <property type="evidence" value="ECO:0007669"/>
    <property type="project" value="InterPro"/>
</dbReference>
<dbReference type="PANTHER" id="PTHR20940:SF1">
    <property type="entry name" value="CIBOULOT, ISOFORM A"/>
    <property type="match status" value="1"/>
</dbReference>
<feature type="compositionally biased region" description="Basic and acidic residues" evidence="5">
    <location>
        <begin position="26"/>
        <end position="36"/>
    </location>
</feature>
<dbReference type="EMBL" id="CAJFDI010000004">
    <property type="protein sequence ID" value="CAD5226589.1"/>
    <property type="molecule type" value="Genomic_DNA"/>
</dbReference>
<comment type="caution">
    <text evidence="6">The sequence shown here is derived from an EMBL/GenBank/DDBJ whole genome shotgun (WGS) entry which is preliminary data.</text>
</comment>
<dbReference type="Pfam" id="PF01290">
    <property type="entry name" value="Thymosin"/>
    <property type="match status" value="2"/>
</dbReference>
<dbReference type="Proteomes" id="UP000582659">
    <property type="component" value="Unassembled WGS sequence"/>
</dbReference>
<dbReference type="GO" id="GO:0005829">
    <property type="term" value="C:cytosol"/>
    <property type="evidence" value="ECO:0007669"/>
    <property type="project" value="TreeGrafter"/>
</dbReference>
<feature type="region of interest" description="Disordered" evidence="5">
    <location>
        <begin position="1"/>
        <end position="46"/>
    </location>
</feature>
<dbReference type="SMART" id="SM00152">
    <property type="entry name" value="THY"/>
    <property type="match status" value="3"/>
</dbReference>
<dbReference type="GO" id="GO:0003785">
    <property type="term" value="F:actin monomer binding"/>
    <property type="evidence" value="ECO:0007669"/>
    <property type="project" value="InterPro"/>
</dbReference>
<dbReference type="InterPro" id="IPR001152">
    <property type="entry name" value="Beta-thymosin"/>
</dbReference>
<evidence type="ECO:0000313" key="6">
    <source>
        <dbReference type="EMBL" id="CAD5226589.1"/>
    </source>
</evidence>
<evidence type="ECO:0000256" key="3">
    <source>
        <dbReference type="ARBA" id="ARBA00022490"/>
    </source>
</evidence>
<evidence type="ECO:0000256" key="5">
    <source>
        <dbReference type="SAM" id="MobiDB-lite"/>
    </source>
</evidence>
<reference evidence="6" key="1">
    <citation type="submission" date="2020-09" db="EMBL/GenBank/DDBJ databases">
        <authorList>
            <person name="Kikuchi T."/>
        </authorList>
    </citation>
    <scope>NUCLEOTIDE SEQUENCE</scope>
    <source>
        <strain evidence="6">Ka4C1</strain>
    </source>
</reference>
<comment type="similarity">
    <text evidence="2">Belongs to the thymosin beta family.</text>
</comment>
<dbReference type="AlphaFoldDB" id="A0A811LGF9"/>
<evidence type="ECO:0000313" key="7">
    <source>
        <dbReference type="Proteomes" id="UP000659654"/>
    </source>
</evidence>
<dbReference type="InterPro" id="IPR038386">
    <property type="entry name" value="Beta-thymosin_sf"/>
</dbReference>
<accession>A0A811LGF9</accession>
<dbReference type="PANTHER" id="PTHR20940">
    <property type="entry name" value="TETRA THYMOSIN"/>
    <property type="match status" value="1"/>
</dbReference>